<dbReference type="EMBL" id="JARPOI010000006">
    <property type="protein sequence ID" value="KAJ9178532.1"/>
    <property type="molecule type" value="Genomic_DNA"/>
</dbReference>
<dbReference type="InterPro" id="IPR055280">
    <property type="entry name" value="TIC32"/>
</dbReference>
<protein>
    <submittedName>
        <fullName evidence="1">Uncharacterized protein</fullName>
    </submittedName>
</protein>
<name>A0ABQ9MDZ0_HEVBR</name>
<dbReference type="PANTHER" id="PTHR48476:SF1">
    <property type="entry name" value="SHORT-CHAIN DEHYDROGENASE TIC 32, CHLOROPLASTIC-LIKE"/>
    <property type="match status" value="1"/>
</dbReference>
<dbReference type="Proteomes" id="UP001174677">
    <property type="component" value="Chromosome 6"/>
</dbReference>
<proteinExistence type="predicted"/>
<reference evidence="1" key="1">
    <citation type="journal article" date="2023" name="Plant Biotechnol. J.">
        <title>Chromosome-level wild Hevea brasiliensis genome provides new tools for genomic-assisted breeding and valuable loci to elevate rubber yield.</title>
        <authorList>
            <person name="Cheng H."/>
            <person name="Song X."/>
            <person name="Hu Y."/>
            <person name="Wu T."/>
            <person name="Yang Q."/>
            <person name="An Z."/>
            <person name="Feng S."/>
            <person name="Deng Z."/>
            <person name="Wu W."/>
            <person name="Zeng X."/>
            <person name="Tu M."/>
            <person name="Wang X."/>
            <person name="Huang H."/>
        </authorList>
    </citation>
    <scope>NUCLEOTIDE SEQUENCE</scope>
    <source>
        <strain evidence="1">MT/VB/25A 57/8</strain>
    </source>
</reference>
<sequence>MRARDRMWPFSRKGPSGFSSSCKAEETWAYMVKEIPSAKVDTMELDIGSMTSVRKFAADLILFMATPFMLSKDNIELQFKTTCESMREGRIVNVSNNITANSLHLGTILANLFRHMSIVNAKAIDLGRNVVLAKELWDFSMKLVN</sequence>
<accession>A0ABQ9MDZ0</accession>
<keyword evidence="2" id="KW-1185">Reference proteome</keyword>
<evidence type="ECO:0000313" key="1">
    <source>
        <dbReference type="EMBL" id="KAJ9178532.1"/>
    </source>
</evidence>
<gene>
    <name evidence="1" type="ORF">P3X46_010410</name>
</gene>
<dbReference type="PANTHER" id="PTHR48476">
    <property type="entry name" value="SHORT-CHAIN DEHYDROGENASE TIC 32, CHLOROPLASTIC-LIKE"/>
    <property type="match status" value="1"/>
</dbReference>
<evidence type="ECO:0000313" key="2">
    <source>
        <dbReference type="Proteomes" id="UP001174677"/>
    </source>
</evidence>
<organism evidence="1 2">
    <name type="scientific">Hevea brasiliensis</name>
    <name type="common">Para rubber tree</name>
    <name type="synonym">Siphonia brasiliensis</name>
    <dbReference type="NCBI Taxonomy" id="3981"/>
    <lineage>
        <taxon>Eukaryota</taxon>
        <taxon>Viridiplantae</taxon>
        <taxon>Streptophyta</taxon>
        <taxon>Embryophyta</taxon>
        <taxon>Tracheophyta</taxon>
        <taxon>Spermatophyta</taxon>
        <taxon>Magnoliopsida</taxon>
        <taxon>eudicotyledons</taxon>
        <taxon>Gunneridae</taxon>
        <taxon>Pentapetalae</taxon>
        <taxon>rosids</taxon>
        <taxon>fabids</taxon>
        <taxon>Malpighiales</taxon>
        <taxon>Euphorbiaceae</taxon>
        <taxon>Crotonoideae</taxon>
        <taxon>Micrandreae</taxon>
        <taxon>Hevea</taxon>
    </lineage>
</organism>
<comment type="caution">
    <text evidence="1">The sequence shown here is derived from an EMBL/GenBank/DDBJ whole genome shotgun (WGS) entry which is preliminary data.</text>
</comment>